<dbReference type="PANTHER" id="PTHR45663:SF11">
    <property type="entry name" value="GEO12009P1"/>
    <property type="match status" value="1"/>
</dbReference>
<dbReference type="NCBIfam" id="NF047697">
    <property type="entry name" value="ThioredTrxAClost"/>
    <property type="match status" value="1"/>
</dbReference>
<proteinExistence type="inferred from homology"/>
<dbReference type="InterPro" id="IPR017937">
    <property type="entry name" value="Thioredoxin_CS"/>
</dbReference>
<evidence type="ECO:0000256" key="3">
    <source>
        <dbReference type="ARBA" id="ARBA00022448"/>
    </source>
</evidence>
<dbReference type="OrthoDB" id="9790390at2"/>
<dbReference type="RefSeq" id="WP_095131357.1">
    <property type="nucleotide sequence ID" value="NZ_NIBG01000002.1"/>
</dbReference>
<evidence type="ECO:0000256" key="1">
    <source>
        <dbReference type="ARBA" id="ARBA00008987"/>
    </source>
</evidence>
<dbReference type="GO" id="GO:0005737">
    <property type="term" value="C:cytoplasm"/>
    <property type="evidence" value="ECO:0007669"/>
    <property type="project" value="TreeGrafter"/>
</dbReference>
<evidence type="ECO:0000256" key="4">
    <source>
        <dbReference type="ARBA" id="ARBA00022982"/>
    </source>
</evidence>
<comment type="similarity">
    <text evidence="1 7">Belongs to the thioredoxin family.</text>
</comment>
<dbReference type="Gene3D" id="3.40.30.10">
    <property type="entry name" value="Glutaredoxin"/>
    <property type="match status" value="1"/>
</dbReference>
<keyword evidence="3" id="KW-0813">Transport</keyword>
<dbReference type="PANTHER" id="PTHR45663">
    <property type="entry name" value="GEO12009P1"/>
    <property type="match status" value="1"/>
</dbReference>
<dbReference type="EMBL" id="NIBG01000002">
    <property type="protein sequence ID" value="PAB60793.1"/>
    <property type="molecule type" value="Genomic_DNA"/>
</dbReference>
<dbReference type="AlphaFoldDB" id="A0A267MPT4"/>
<dbReference type="PROSITE" id="PS51352">
    <property type="entry name" value="THIOREDOXIN_2"/>
    <property type="match status" value="1"/>
</dbReference>
<evidence type="ECO:0000259" key="10">
    <source>
        <dbReference type="PROSITE" id="PS51352"/>
    </source>
</evidence>
<evidence type="ECO:0000313" key="12">
    <source>
        <dbReference type="Proteomes" id="UP000216024"/>
    </source>
</evidence>
<sequence>MLAVDKNTFQEEVLESDGFVLVDYWSDGCEPCKALMPDIEALAEQFSGKVKFTKLNTTKARRLAIGQRVLGLPTIALYKGGEKIAEVTKDDANRANIEAMLNNNIG</sequence>
<comment type="caution">
    <text evidence="11">The sequence shown here is derived from an EMBL/GenBank/DDBJ whole genome shotgun (WGS) entry which is preliminary data.</text>
</comment>
<dbReference type="CDD" id="cd02947">
    <property type="entry name" value="TRX_family"/>
    <property type="match status" value="1"/>
</dbReference>
<keyword evidence="5 9" id="KW-1015">Disulfide bond</keyword>
<dbReference type="InterPro" id="IPR005746">
    <property type="entry name" value="Thioredoxin"/>
</dbReference>
<gene>
    <name evidence="11" type="ORF">CCE28_04445</name>
</gene>
<evidence type="ECO:0000256" key="5">
    <source>
        <dbReference type="ARBA" id="ARBA00023157"/>
    </source>
</evidence>
<feature type="active site" description="Nucleophile" evidence="8">
    <location>
        <position position="32"/>
    </location>
</feature>
<dbReference type="Pfam" id="PF00085">
    <property type="entry name" value="Thioredoxin"/>
    <property type="match status" value="1"/>
</dbReference>
<evidence type="ECO:0000256" key="8">
    <source>
        <dbReference type="PIRSR" id="PIRSR000077-1"/>
    </source>
</evidence>
<organism evidence="11 12">
    <name type="scientific">Anaeromicrobium sediminis</name>
    <dbReference type="NCBI Taxonomy" id="1478221"/>
    <lineage>
        <taxon>Bacteria</taxon>
        <taxon>Bacillati</taxon>
        <taxon>Bacillota</taxon>
        <taxon>Clostridia</taxon>
        <taxon>Peptostreptococcales</taxon>
        <taxon>Thermotaleaceae</taxon>
        <taxon>Anaeromicrobium</taxon>
    </lineage>
</organism>
<feature type="site" description="Contributes to redox potential value" evidence="8">
    <location>
        <position position="30"/>
    </location>
</feature>
<dbReference type="PROSITE" id="PS00194">
    <property type="entry name" value="THIOREDOXIN_1"/>
    <property type="match status" value="1"/>
</dbReference>
<keyword evidence="6 9" id="KW-0676">Redox-active center</keyword>
<evidence type="ECO:0000256" key="2">
    <source>
        <dbReference type="ARBA" id="ARBA00020570"/>
    </source>
</evidence>
<name>A0A267MPT4_9FIRM</name>
<keyword evidence="12" id="KW-1185">Reference proteome</keyword>
<dbReference type="Proteomes" id="UP000216024">
    <property type="component" value="Unassembled WGS sequence"/>
</dbReference>
<feature type="site" description="Contributes to redox potential value" evidence="8">
    <location>
        <position position="31"/>
    </location>
</feature>
<dbReference type="SUPFAM" id="SSF52833">
    <property type="entry name" value="Thioredoxin-like"/>
    <property type="match status" value="1"/>
</dbReference>
<dbReference type="PIRSF" id="PIRSF000077">
    <property type="entry name" value="Thioredoxin"/>
    <property type="match status" value="1"/>
</dbReference>
<evidence type="ECO:0000256" key="9">
    <source>
        <dbReference type="PIRSR" id="PIRSR000077-4"/>
    </source>
</evidence>
<evidence type="ECO:0000256" key="7">
    <source>
        <dbReference type="PIRNR" id="PIRNR000077"/>
    </source>
</evidence>
<reference evidence="11 12" key="1">
    <citation type="submission" date="2017-06" db="EMBL/GenBank/DDBJ databases">
        <title>Draft genome sequence of anaerobic fermentative bacterium Anaeromicrobium sediminis DY2726D isolated from West Pacific Ocean sediments.</title>
        <authorList>
            <person name="Zeng X."/>
        </authorList>
    </citation>
    <scope>NUCLEOTIDE SEQUENCE [LARGE SCALE GENOMIC DNA]</scope>
    <source>
        <strain evidence="11 12">DY2726D</strain>
    </source>
</reference>
<protein>
    <recommendedName>
        <fullName evidence="2 7">Thioredoxin</fullName>
    </recommendedName>
</protein>
<evidence type="ECO:0000256" key="6">
    <source>
        <dbReference type="ARBA" id="ARBA00023284"/>
    </source>
</evidence>
<dbReference type="InterPro" id="IPR036249">
    <property type="entry name" value="Thioredoxin-like_sf"/>
</dbReference>
<feature type="domain" description="Thioredoxin" evidence="10">
    <location>
        <begin position="1"/>
        <end position="106"/>
    </location>
</feature>
<dbReference type="InterPro" id="IPR013766">
    <property type="entry name" value="Thioredoxin_domain"/>
</dbReference>
<feature type="disulfide bond" description="Redox-active" evidence="9">
    <location>
        <begin position="29"/>
        <end position="32"/>
    </location>
</feature>
<keyword evidence="4" id="KW-0249">Electron transport</keyword>
<feature type="active site" description="Nucleophile" evidence="8">
    <location>
        <position position="29"/>
    </location>
</feature>
<accession>A0A267MPT4</accession>
<dbReference type="GO" id="GO:0015035">
    <property type="term" value="F:protein-disulfide reductase activity"/>
    <property type="evidence" value="ECO:0007669"/>
    <property type="project" value="InterPro"/>
</dbReference>
<evidence type="ECO:0000313" key="11">
    <source>
        <dbReference type="EMBL" id="PAB60793.1"/>
    </source>
</evidence>
<feature type="site" description="Deprotonates C-terminal active site Cys" evidence="8">
    <location>
        <position position="23"/>
    </location>
</feature>